<feature type="chain" id="PRO_5038275758" description="GDP-fucose protein O-fucosyltransferase 1" evidence="18">
    <location>
        <begin position="28"/>
        <end position="439"/>
    </location>
</feature>
<evidence type="ECO:0000313" key="19">
    <source>
        <dbReference type="EnsemblMetazoa" id="XP_038074988.1"/>
    </source>
</evidence>
<dbReference type="GO" id="GO:0005783">
    <property type="term" value="C:endoplasmic reticulum"/>
    <property type="evidence" value="ECO:0007669"/>
    <property type="project" value="UniProtKB-SubCell"/>
</dbReference>
<dbReference type="GO" id="GO:0046922">
    <property type="term" value="F:peptide-O-fucosyltransferase activity"/>
    <property type="evidence" value="ECO:0007669"/>
    <property type="project" value="UniProtKB-EC"/>
</dbReference>
<evidence type="ECO:0000256" key="8">
    <source>
        <dbReference type="ARBA" id="ARBA00022824"/>
    </source>
</evidence>
<keyword evidence="18" id="KW-0732">Signal</keyword>
<comment type="catalytic activity">
    <reaction evidence="15">
        <text>L-threonyl-[protein] + GDP-beta-L-fucose = 3-O-(alpha-L-fucosyl)-L-threonyl-[protein] + GDP + H(+)</text>
        <dbReference type="Rhea" id="RHEA:70491"/>
        <dbReference type="Rhea" id="RHEA-COMP:11060"/>
        <dbReference type="Rhea" id="RHEA-COMP:17915"/>
        <dbReference type="ChEBI" id="CHEBI:15378"/>
        <dbReference type="ChEBI" id="CHEBI:30013"/>
        <dbReference type="ChEBI" id="CHEBI:57273"/>
        <dbReference type="ChEBI" id="CHEBI:58189"/>
        <dbReference type="ChEBI" id="CHEBI:189631"/>
        <dbReference type="EC" id="2.4.1.221"/>
    </reaction>
    <physiologicalReaction direction="left-to-right" evidence="15">
        <dbReference type="Rhea" id="RHEA:70492"/>
    </physiologicalReaction>
</comment>
<evidence type="ECO:0000256" key="18">
    <source>
        <dbReference type="SAM" id="SignalP"/>
    </source>
</evidence>
<dbReference type="OrthoDB" id="10050276at2759"/>
<dbReference type="InterPro" id="IPR039922">
    <property type="entry name" value="POFUT1"/>
</dbReference>
<evidence type="ECO:0000256" key="17">
    <source>
        <dbReference type="SAM" id="MobiDB-lite"/>
    </source>
</evidence>
<organism evidence="19 20">
    <name type="scientific">Patiria miniata</name>
    <name type="common">Bat star</name>
    <name type="synonym">Asterina miniata</name>
    <dbReference type="NCBI Taxonomy" id="46514"/>
    <lineage>
        <taxon>Eukaryota</taxon>
        <taxon>Metazoa</taxon>
        <taxon>Echinodermata</taxon>
        <taxon>Eleutherozoa</taxon>
        <taxon>Asterozoa</taxon>
        <taxon>Asteroidea</taxon>
        <taxon>Valvatacea</taxon>
        <taxon>Valvatida</taxon>
        <taxon>Asterinidae</taxon>
        <taxon>Patiria</taxon>
    </lineage>
</organism>
<dbReference type="PANTHER" id="PTHR21420">
    <property type="entry name" value="GDP-FUCOSE PROTEIN O-FUCOSYLTRANSFERASE 1"/>
    <property type="match status" value="1"/>
</dbReference>
<evidence type="ECO:0000313" key="20">
    <source>
        <dbReference type="Proteomes" id="UP000887568"/>
    </source>
</evidence>
<keyword evidence="13" id="KW-0119">Carbohydrate metabolism</keyword>
<dbReference type="RefSeq" id="XP_038074874.1">
    <property type="nucleotide sequence ID" value="XM_038218946.1"/>
</dbReference>
<dbReference type="Pfam" id="PF10250">
    <property type="entry name" value="O-FucT"/>
    <property type="match status" value="1"/>
</dbReference>
<evidence type="ECO:0000256" key="6">
    <source>
        <dbReference type="ARBA" id="ARBA00022676"/>
    </source>
</evidence>
<dbReference type="Gene3D" id="3.40.50.11340">
    <property type="match status" value="1"/>
</dbReference>
<evidence type="ECO:0000256" key="13">
    <source>
        <dbReference type="ARBA" id="ARBA00023277"/>
    </source>
</evidence>
<feature type="signal peptide" evidence="18">
    <location>
        <begin position="1"/>
        <end position="27"/>
    </location>
</feature>
<proteinExistence type="inferred from homology"/>
<keyword evidence="20" id="KW-1185">Reference proteome</keyword>
<dbReference type="PANTHER" id="PTHR21420:SF9">
    <property type="entry name" value="GDP-FUCOSE PROTEIN O-FUCOSYLTRANSFERASE 1"/>
    <property type="match status" value="1"/>
</dbReference>
<evidence type="ECO:0000256" key="10">
    <source>
        <dbReference type="ARBA" id="ARBA00023157"/>
    </source>
</evidence>
<comment type="catalytic activity">
    <reaction evidence="16">
        <text>L-seryl-[protein] + GDP-beta-L-fucose = 3-O-(alpha-L-fucosyl)-L-seryl-[protein] + GDP + H(+)</text>
        <dbReference type="Rhea" id="RHEA:63644"/>
        <dbReference type="Rhea" id="RHEA-COMP:9863"/>
        <dbReference type="Rhea" id="RHEA-COMP:17914"/>
        <dbReference type="ChEBI" id="CHEBI:15378"/>
        <dbReference type="ChEBI" id="CHEBI:29999"/>
        <dbReference type="ChEBI" id="CHEBI:57273"/>
        <dbReference type="ChEBI" id="CHEBI:58189"/>
        <dbReference type="ChEBI" id="CHEBI:189632"/>
        <dbReference type="EC" id="2.4.1.221"/>
    </reaction>
    <physiologicalReaction direction="left-to-right" evidence="16">
        <dbReference type="Rhea" id="RHEA:63645"/>
    </physiologicalReaction>
</comment>
<dbReference type="GO" id="GO:0008593">
    <property type="term" value="P:regulation of Notch signaling pathway"/>
    <property type="evidence" value="ECO:0007669"/>
    <property type="project" value="TreeGrafter"/>
</dbReference>
<keyword evidence="10" id="KW-1015">Disulfide bond</keyword>
<keyword evidence="8" id="KW-0256">Endoplasmic reticulum</keyword>
<evidence type="ECO:0000256" key="16">
    <source>
        <dbReference type="ARBA" id="ARBA00048647"/>
    </source>
</evidence>
<evidence type="ECO:0000256" key="14">
    <source>
        <dbReference type="ARBA" id="ARBA00033080"/>
    </source>
</evidence>
<dbReference type="OMA" id="CANVEGT"/>
<keyword evidence="11" id="KW-0325">Glycoprotein</keyword>
<sequence length="439" mass="49893">MAIHTLAIALVVVFWVCSTCLHVQVSADTKHAYRADANSDEDGQKITIRNDCSDDPDGETCSRVDPGNTEDLRPNLENNGSLSETEDNAFNFKWDPKGYVLFCPCMGRFGNQGEHYLGAMAFAKALDRTLVLPPFRTFKHASFGELFDPEPIREFHRTILMEDFMEHLAPTFWPPGKRIGYCHLPEKSEVACDMKYGNPFGPFWSYSNIEFDDCIKYQIHNFADVSNEDSMKKTKQQWHARFPPEDHPVLALRGSPGSYPMLAGNRDLQKYLRWTPAFFADAGKYIKDTFKGEAFVGIHLRNGKDWKNACDHADGQRRFMASPQCLESTPNLMVTKDICLPKVSKILKLTSQVFEKVHAKHLFIATDNEPHTEDFEELLNPIGVSVHYLNPKLAETDLMILGQADFFIGNCISSFTSFVKRERDVNGRPSTFWGKPLEL</sequence>
<keyword evidence="7" id="KW-0808">Transferase</keyword>
<comment type="subcellular location">
    <subcellularLocation>
        <location evidence="1">Endoplasmic reticulum</location>
    </subcellularLocation>
</comment>
<evidence type="ECO:0000256" key="9">
    <source>
        <dbReference type="ARBA" id="ARBA00022976"/>
    </source>
</evidence>
<evidence type="ECO:0000256" key="4">
    <source>
        <dbReference type="ARBA" id="ARBA00012196"/>
    </source>
</evidence>
<evidence type="ECO:0000256" key="11">
    <source>
        <dbReference type="ARBA" id="ARBA00023180"/>
    </source>
</evidence>
<accession>A0A914BFF6</accession>
<keyword evidence="9" id="KW-0914">Notch signaling pathway</keyword>
<evidence type="ECO:0000256" key="15">
    <source>
        <dbReference type="ARBA" id="ARBA00047273"/>
    </source>
</evidence>
<protein>
    <recommendedName>
        <fullName evidence="5">GDP-fucose protein O-fucosyltransferase 1</fullName>
        <ecNumber evidence="4">2.4.1.221</ecNumber>
    </recommendedName>
    <alternativeName>
        <fullName evidence="14">Peptide-O-fucosyltransferase 1</fullName>
    </alternativeName>
</protein>
<dbReference type="AlphaFoldDB" id="A0A914BFF6"/>
<dbReference type="EC" id="2.4.1.221" evidence="4"/>
<comment type="pathway">
    <text evidence="2">Protein modification; protein glycosylation.</text>
</comment>
<keyword evidence="6" id="KW-0328">Glycosyltransferase</keyword>
<dbReference type="Gene3D" id="3.40.50.11350">
    <property type="match status" value="1"/>
</dbReference>
<dbReference type="CDD" id="cd11302">
    <property type="entry name" value="O-FucT-1"/>
    <property type="match status" value="1"/>
</dbReference>
<comment type="similarity">
    <text evidence="3">Belongs to the glycosyltransferase 65 family.</text>
</comment>
<name>A0A914BFF6_PATMI</name>
<dbReference type="EnsemblMetazoa" id="XM_038218946.1">
    <property type="protein sequence ID" value="XP_038074874.1"/>
    <property type="gene ID" value="LOC119742749"/>
</dbReference>
<dbReference type="EnsemblMetazoa" id="XM_038219060.1">
    <property type="protein sequence ID" value="XP_038074988.1"/>
    <property type="gene ID" value="LOC119742749"/>
</dbReference>
<feature type="region of interest" description="Disordered" evidence="17">
    <location>
        <begin position="45"/>
        <end position="83"/>
    </location>
</feature>
<evidence type="ECO:0000256" key="2">
    <source>
        <dbReference type="ARBA" id="ARBA00004922"/>
    </source>
</evidence>
<dbReference type="RefSeq" id="XP_038074988.1">
    <property type="nucleotide sequence ID" value="XM_038219060.1"/>
</dbReference>
<keyword evidence="12" id="KW-0294">Fucose metabolism</keyword>
<evidence type="ECO:0000256" key="3">
    <source>
        <dbReference type="ARBA" id="ARBA00010626"/>
    </source>
</evidence>
<evidence type="ECO:0000256" key="5">
    <source>
        <dbReference type="ARBA" id="ARBA00021745"/>
    </source>
</evidence>
<reference evidence="19" key="1">
    <citation type="submission" date="2022-11" db="UniProtKB">
        <authorList>
            <consortium name="EnsemblMetazoa"/>
        </authorList>
    </citation>
    <scope>IDENTIFICATION</scope>
</reference>
<dbReference type="Proteomes" id="UP000887568">
    <property type="component" value="Unplaced"/>
</dbReference>
<dbReference type="GO" id="GO:0007219">
    <property type="term" value="P:Notch signaling pathway"/>
    <property type="evidence" value="ECO:0007669"/>
    <property type="project" value="UniProtKB-KW"/>
</dbReference>
<dbReference type="InterPro" id="IPR019378">
    <property type="entry name" value="GDP-Fuc_O-FucTrfase"/>
</dbReference>
<evidence type="ECO:0000256" key="12">
    <source>
        <dbReference type="ARBA" id="ARBA00023253"/>
    </source>
</evidence>
<evidence type="ECO:0000256" key="7">
    <source>
        <dbReference type="ARBA" id="ARBA00022679"/>
    </source>
</evidence>
<dbReference type="GeneID" id="119742749"/>
<dbReference type="GO" id="GO:0006004">
    <property type="term" value="P:fucose metabolic process"/>
    <property type="evidence" value="ECO:0007669"/>
    <property type="project" value="UniProtKB-KW"/>
</dbReference>
<evidence type="ECO:0000256" key="1">
    <source>
        <dbReference type="ARBA" id="ARBA00004240"/>
    </source>
</evidence>